<dbReference type="SUPFAM" id="SSF52540">
    <property type="entry name" value="P-loop containing nucleoside triphosphate hydrolases"/>
    <property type="match status" value="1"/>
</dbReference>
<feature type="region of interest" description="Disordered" evidence="7">
    <location>
        <begin position="906"/>
        <end position="970"/>
    </location>
</feature>
<dbReference type="PROSITE" id="PS50096">
    <property type="entry name" value="IQ"/>
    <property type="match status" value="1"/>
</dbReference>
<dbReference type="InterPro" id="IPR027417">
    <property type="entry name" value="P-loop_NTPase"/>
</dbReference>
<feature type="compositionally biased region" description="Basic and acidic residues" evidence="7">
    <location>
        <begin position="1011"/>
        <end position="1026"/>
    </location>
</feature>
<evidence type="ECO:0000256" key="7">
    <source>
        <dbReference type="SAM" id="MobiDB-lite"/>
    </source>
</evidence>
<evidence type="ECO:0000256" key="1">
    <source>
        <dbReference type="ARBA" id="ARBA00022741"/>
    </source>
</evidence>
<dbReference type="Gene3D" id="1.20.58.900">
    <property type="match status" value="1"/>
</dbReference>
<protein>
    <recommendedName>
        <fullName evidence="11">Myosin motor domain-containing protein</fullName>
    </recommendedName>
</protein>
<keyword evidence="2 6" id="KW-0067">ATP-binding</keyword>
<dbReference type="Pfam" id="PF02759">
    <property type="entry name" value="RUN"/>
    <property type="match status" value="1"/>
</dbReference>
<feature type="compositionally biased region" description="Low complexity" evidence="7">
    <location>
        <begin position="958"/>
        <end position="969"/>
    </location>
</feature>
<dbReference type="PROSITE" id="PS51456">
    <property type="entry name" value="MYOSIN_MOTOR"/>
    <property type="match status" value="1"/>
</dbReference>
<evidence type="ECO:0000256" key="3">
    <source>
        <dbReference type="ARBA" id="ARBA00023123"/>
    </source>
</evidence>
<keyword evidence="3 6" id="KW-0518">Myosin</keyword>
<dbReference type="GO" id="GO:0030048">
    <property type="term" value="P:actin filament-based movement"/>
    <property type="evidence" value="ECO:0007669"/>
    <property type="project" value="TreeGrafter"/>
</dbReference>
<organism evidence="10">
    <name type="scientific">Phaeocystis antarctica</name>
    <dbReference type="NCBI Taxonomy" id="33657"/>
    <lineage>
        <taxon>Eukaryota</taxon>
        <taxon>Haptista</taxon>
        <taxon>Haptophyta</taxon>
        <taxon>Prymnesiophyceae</taxon>
        <taxon>Phaeocystales</taxon>
        <taxon>Phaeocystaceae</taxon>
        <taxon>Phaeocystis</taxon>
    </lineage>
</organism>
<keyword evidence="4 6" id="KW-0505">Motor protein</keyword>
<accession>A0A7S0HYP5</accession>
<dbReference type="GO" id="GO:0007015">
    <property type="term" value="P:actin filament organization"/>
    <property type="evidence" value="ECO:0007669"/>
    <property type="project" value="TreeGrafter"/>
</dbReference>
<dbReference type="PANTHER" id="PTHR13140:SF745">
    <property type="entry name" value="UNCONVENTIONAL MYOSIN-VI"/>
    <property type="match status" value="1"/>
</dbReference>
<dbReference type="EMBL" id="HBEP01032341">
    <property type="protein sequence ID" value="CAD8505888.1"/>
    <property type="molecule type" value="Transcribed_RNA"/>
</dbReference>
<dbReference type="SMART" id="SM00242">
    <property type="entry name" value="MYSc"/>
    <property type="match status" value="1"/>
</dbReference>
<feature type="binding site" evidence="6">
    <location>
        <begin position="161"/>
        <end position="168"/>
    </location>
    <ligand>
        <name>ATP</name>
        <dbReference type="ChEBI" id="CHEBI:30616"/>
    </ligand>
</feature>
<feature type="compositionally biased region" description="Low complexity" evidence="7">
    <location>
        <begin position="1083"/>
        <end position="1092"/>
    </location>
</feature>
<gene>
    <name evidence="10" type="ORF">PANT1444_LOCUS18268</name>
</gene>
<evidence type="ECO:0000313" key="10">
    <source>
        <dbReference type="EMBL" id="CAD8505888.1"/>
    </source>
</evidence>
<dbReference type="CDD" id="cd00124">
    <property type="entry name" value="MYSc"/>
    <property type="match status" value="1"/>
</dbReference>
<keyword evidence="1 6" id="KW-0547">Nucleotide-binding</keyword>
<feature type="domain" description="Myosin motor" evidence="9">
    <location>
        <begin position="68"/>
        <end position="773"/>
    </location>
</feature>
<evidence type="ECO:0000256" key="5">
    <source>
        <dbReference type="ARBA" id="ARBA00023203"/>
    </source>
</evidence>
<feature type="compositionally biased region" description="Basic and acidic residues" evidence="7">
    <location>
        <begin position="906"/>
        <end position="929"/>
    </location>
</feature>
<dbReference type="PRINTS" id="PR00193">
    <property type="entry name" value="MYOSINHEAVY"/>
</dbReference>
<name>A0A7S0HYP5_9EUKA</name>
<dbReference type="InterPro" id="IPR001609">
    <property type="entry name" value="Myosin_head_motor_dom-like"/>
</dbReference>
<sequence length="1306" mass="145699">MAQRRKEEEKELPHFWFPYPGDGYALGEVLHHDQDTDNMNVRLKLEAGPKNANFHHSVAKPVNPANLNGVGDNTQLMHLHEPSLLYNIRFRYSKNLIYTYTGYILIAVNPYKALTCYGESEMRAYKGKSIGVLPPHLYAMADRAFRSMKVDGYSQSIVISGESGSGKTESSKIVMKYLAMCGEPPKKAAGSEERRASAQLSSLAEKVLNCNPLLEAFGNAKTVMNHNSSRFGKFTRIHFDKRNWLVGADLVSYLLEKTRTVKQSAQERNYHCFYQLFAGHGAAERQALKLGRPEDFAYLREGLVRVEAIDDAERHTEVALSMRSVGIESEEQAGVYRLLASLLHLGNVSFSPTEEDACKISDSQPLQAVCDFLNVPFATFEEALVSRTMKSFSGSLYKIPLKAQEACYSRDSLSKAIYAKLFAWFVLRVNESLLTRTETRAFIGVLDIFGFEEFKVNSFEQLCINFANERLQAHFNSQVFRQEQEIYMREAIRWEQIDEPNNQAAIVMLAHRSSSLNQGGEAVGIFALLDEQCRLPKCTYKTFTEKVFEVHKVAVSSNLLMPVPRSSGLTGNEGFVVKHYAGQVLYHTDGFLQKNNNSLHADLEGVVRSVGDPFVVQMLDRIEAVAPEVKEKAGGKKGAARFSSVSTHFISQLASLTETLEATSSHFVRCINPNTIKAADTFAGGHVLHQLRCSGMMEALRLMHAGFPTRCPYDDLYGRYKDMMPRSIAALDSPSFCEILLMALGLNKEDYQLGITKIFFRAGKLAFLDELTGSEYKELAPDIANKVRVWLIKKRWRRHTIAVVAFLRLKRALNDLRLVRNLYNTAFFLNLMANRPMLSLKRAREIRRRNAAVRLQQNARMTLQLNRMHRTKWAVFMAQRFVRGHIVRKQHGGKLAEIRARRRVEEEARRKATELETKARASEEVERIKQMARSNTGANPSSQSMAKYASKSRPQKEAAASSAAASANAPGGGGLVIMPDQLEARFCKLEADNKALAEQVSQLKEQVGVLEKKLEERPESKGRSEPADAASRARARGSAVANLPTPAAGSSRARRQSTSVAGATKALSFLELLGITQQPTTAAAPAAAPATTSKRQPGQAAANNPAKMPLASDALPVLLSAVKAIEKHFAQANAAGSTKSVETLGSDQKNKEIAVLVRGQLCTALSRVLLHGFKSFKLIGRYHIWDFVQQSCDATHERRQASKQYSAAELTLTSAVVDVNSHEGMANNPNIKFRSFVCCGLNHGLLHEWVRVLTEDEETMNKFYEAWAFVRATEGALTQIMEALQPLGTYKYSLSLDYELTRWDLV</sequence>
<dbReference type="Gene3D" id="1.20.58.530">
    <property type="match status" value="1"/>
</dbReference>
<dbReference type="GO" id="GO:0005886">
    <property type="term" value="C:plasma membrane"/>
    <property type="evidence" value="ECO:0007669"/>
    <property type="project" value="TreeGrafter"/>
</dbReference>
<dbReference type="InterPro" id="IPR036961">
    <property type="entry name" value="Kinesin_motor_dom_sf"/>
</dbReference>
<dbReference type="GO" id="GO:0000146">
    <property type="term" value="F:microfilament motor activity"/>
    <property type="evidence" value="ECO:0007669"/>
    <property type="project" value="TreeGrafter"/>
</dbReference>
<comment type="similarity">
    <text evidence="6">Belongs to the TRAFAC class myosin-kinesin ATPase superfamily. Myosin family.</text>
</comment>
<dbReference type="GO" id="GO:0005524">
    <property type="term" value="F:ATP binding"/>
    <property type="evidence" value="ECO:0007669"/>
    <property type="project" value="UniProtKB-UniRule"/>
</dbReference>
<feature type="region of interest" description="Disordered" evidence="7">
    <location>
        <begin position="1083"/>
        <end position="1106"/>
    </location>
</feature>
<feature type="compositionally biased region" description="Polar residues" evidence="7">
    <location>
        <begin position="932"/>
        <end position="945"/>
    </location>
</feature>
<dbReference type="Pfam" id="PF00063">
    <property type="entry name" value="Myosin_head"/>
    <property type="match status" value="1"/>
</dbReference>
<evidence type="ECO:0000256" key="6">
    <source>
        <dbReference type="PROSITE-ProRule" id="PRU00782"/>
    </source>
</evidence>
<dbReference type="Gene3D" id="3.40.850.10">
    <property type="entry name" value="Kinesin motor domain"/>
    <property type="match status" value="1"/>
</dbReference>
<dbReference type="PROSITE" id="PS50826">
    <property type="entry name" value="RUN"/>
    <property type="match status" value="1"/>
</dbReference>
<reference evidence="10" key="1">
    <citation type="submission" date="2021-01" db="EMBL/GenBank/DDBJ databases">
        <authorList>
            <person name="Corre E."/>
            <person name="Pelletier E."/>
            <person name="Niang G."/>
            <person name="Scheremetjew M."/>
            <person name="Finn R."/>
            <person name="Kale V."/>
            <person name="Holt S."/>
            <person name="Cochrane G."/>
            <person name="Meng A."/>
            <person name="Brown T."/>
            <person name="Cohen L."/>
        </authorList>
    </citation>
    <scope>NUCLEOTIDE SEQUENCE</scope>
    <source>
        <strain evidence="10">CCMP1374</strain>
    </source>
</reference>
<dbReference type="PANTHER" id="PTHR13140">
    <property type="entry name" value="MYOSIN"/>
    <property type="match status" value="1"/>
</dbReference>
<feature type="region of interest" description="Disordered" evidence="7">
    <location>
        <begin position="1011"/>
        <end position="1057"/>
    </location>
</feature>
<dbReference type="FunFam" id="1.10.10.820:FF:000001">
    <property type="entry name" value="Myosin heavy chain"/>
    <property type="match status" value="1"/>
</dbReference>
<dbReference type="GO" id="GO:0030139">
    <property type="term" value="C:endocytic vesicle"/>
    <property type="evidence" value="ECO:0007669"/>
    <property type="project" value="TreeGrafter"/>
</dbReference>
<dbReference type="SMART" id="SM00593">
    <property type="entry name" value="RUN"/>
    <property type="match status" value="1"/>
</dbReference>
<feature type="region of interest" description="Actin-binding" evidence="6">
    <location>
        <begin position="653"/>
        <end position="675"/>
    </location>
</feature>
<keyword evidence="5 6" id="KW-0009">Actin-binding</keyword>
<evidence type="ECO:0000259" key="8">
    <source>
        <dbReference type="PROSITE" id="PS50826"/>
    </source>
</evidence>
<feature type="domain" description="RUN" evidence="8">
    <location>
        <begin position="1152"/>
        <end position="1299"/>
    </location>
</feature>
<evidence type="ECO:0008006" key="11">
    <source>
        <dbReference type="Google" id="ProtNLM"/>
    </source>
</evidence>
<feature type="compositionally biased region" description="Low complexity" evidence="7">
    <location>
        <begin position="1027"/>
        <end position="1041"/>
    </location>
</feature>
<dbReference type="Gene3D" id="1.20.120.720">
    <property type="entry name" value="Myosin VI head, motor domain, U50 subdomain"/>
    <property type="match status" value="1"/>
</dbReference>
<evidence type="ECO:0000256" key="2">
    <source>
        <dbReference type="ARBA" id="ARBA00022840"/>
    </source>
</evidence>
<evidence type="ECO:0000259" key="9">
    <source>
        <dbReference type="PROSITE" id="PS51456"/>
    </source>
</evidence>
<dbReference type="SUPFAM" id="SSF140741">
    <property type="entry name" value="RUN domain-like"/>
    <property type="match status" value="1"/>
</dbReference>
<dbReference type="InterPro" id="IPR004012">
    <property type="entry name" value="Run_dom"/>
</dbReference>
<dbReference type="GO" id="GO:0016459">
    <property type="term" value="C:myosin complex"/>
    <property type="evidence" value="ECO:0007669"/>
    <property type="project" value="UniProtKB-KW"/>
</dbReference>
<dbReference type="CDD" id="cd17671">
    <property type="entry name" value="RUN"/>
    <property type="match status" value="1"/>
</dbReference>
<dbReference type="GO" id="GO:0051015">
    <property type="term" value="F:actin filament binding"/>
    <property type="evidence" value="ECO:0007669"/>
    <property type="project" value="TreeGrafter"/>
</dbReference>
<dbReference type="Gene3D" id="1.10.10.820">
    <property type="match status" value="1"/>
</dbReference>
<evidence type="ECO:0000256" key="4">
    <source>
        <dbReference type="ARBA" id="ARBA00023175"/>
    </source>
</evidence>
<dbReference type="InterPro" id="IPR037213">
    <property type="entry name" value="Run_dom_sf"/>
</dbReference>
<proteinExistence type="inferred from homology"/>
<dbReference type="Gene3D" id="1.20.5.4820">
    <property type="match status" value="1"/>
</dbReference>